<accession>A0A399D011</accession>
<gene>
    <name evidence="1" type="ORF">D1164_16075</name>
</gene>
<evidence type="ECO:0000313" key="2">
    <source>
        <dbReference type="Proteomes" id="UP000266441"/>
    </source>
</evidence>
<keyword evidence="2" id="KW-1185">Reference proteome</keyword>
<organism evidence="1 2">
    <name type="scientific">Mariniphaga sediminis</name>
    <dbReference type="NCBI Taxonomy" id="1628158"/>
    <lineage>
        <taxon>Bacteria</taxon>
        <taxon>Pseudomonadati</taxon>
        <taxon>Bacteroidota</taxon>
        <taxon>Bacteroidia</taxon>
        <taxon>Marinilabiliales</taxon>
        <taxon>Prolixibacteraceae</taxon>
        <taxon>Mariniphaga</taxon>
    </lineage>
</organism>
<dbReference type="RefSeq" id="WP_119350914.1">
    <property type="nucleotide sequence ID" value="NZ_QWET01000013.1"/>
</dbReference>
<dbReference type="Proteomes" id="UP000266441">
    <property type="component" value="Unassembled WGS sequence"/>
</dbReference>
<comment type="caution">
    <text evidence="1">The sequence shown here is derived from an EMBL/GenBank/DDBJ whole genome shotgun (WGS) entry which is preliminary data.</text>
</comment>
<dbReference type="AlphaFoldDB" id="A0A399D011"/>
<dbReference type="EMBL" id="QWET01000013">
    <property type="protein sequence ID" value="RIH64082.1"/>
    <property type="molecule type" value="Genomic_DNA"/>
</dbReference>
<sequence length="289" mass="32461">MIRIPYIFLSLLMLTQISCITEIKWEGADTSTHNLVVEGLLTDVEQEHIVKLSRTLPVVGNKNPETVSGAQVTINDGTTTFELAEKEPGIYATNNNVKGEIGKKYTLHIRLEGKDYYASDSLVAAPSIEPVEYTTSQFNDDFYMFTLRGNFGSAVPYKYRMVYQIPDDASEYYPPGWEAPDWYTRRISENDRILLDSTFFIHGAVEPAALLIYGEYTRNGILRGTMITEYVHSMSNSYYQFIRAMMSETEWRGVGVVGSIPANVPGNISNGAYGFFAVSSIKITETLIE</sequence>
<dbReference type="Pfam" id="PF14054">
    <property type="entry name" value="DUF4249"/>
    <property type="match status" value="1"/>
</dbReference>
<dbReference type="InterPro" id="IPR025345">
    <property type="entry name" value="DUF4249"/>
</dbReference>
<reference evidence="1 2" key="1">
    <citation type="journal article" date="2015" name="Int. J. Syst. Evol. Microbiol.">
        <title>Mariniphaga sediminis sp. nov., isolated from coastal sediment.</title>
        <authorList>
            <person name="Wang F.Q."/>
            <person name="Shen Q.Y."/>
            <person name="Chen G.J."/>
            <person name="Du Z.J."/>
        </authorList>
    </citation>
    <scope>NUCLEOTIDE SEQUENCE [LARGE SCALE GENOMIC DNA]</scope>
    <source>
        <strain evidence="1 2">SY21</strain>
    </source>
</reference>
<proteinExistence type="predicted"/>
<name>A0A399D011_9BACT</name>
<protein>
    <submittedName>
        <fullName evidence="1">DUF4249 domain-containing protein</fullName>
    </submittedName>
</protein>
<evidence type="ECO:0000313" key="1">
    <source>
        <dbReference type="EMBL" id="RIH64082.1"/>
    </source>
</evidence>
<dbReference type="OrthoDB" id="1117670at2"/>